<keyword evidence="2" id="KW-0677">Repeat</keyword>
<dbReference type="InterPro" id="IPR017853">
    <property type="entry name" value="GH"/>
</dbReference>
<dbReference type="Pfam" id="PF02493">
    <property type="entry name" value="MORN"/>
    <property type="match status" value="5"/>
</dbReference>
<dbReference type="SUPFAM" id="SSF51445">
    <property type="entry name" value="(Trans)glycosidases"/>
    <property type="match status" value="1"/>
</dbReference>
<dbReference type="GO" id="GO:0003796">
    <property type="term" value="F:lysozyme activity"/>
    <property type="evidence" value="ECO:0007669"/>
    <property type="project" value="InterPro"/>
</dbReference>
<dbReference type="PANTHER" id="PTHR43215">
    <property type="entry name" value="RADIAL SPOKE HEAD 1 HOMOLOG"/>
    <property type="match status" value="1"/>
</dbReference>
<evidence type="ECO:0000256" key="2">
    <source>
        <dbReference type="ARBA" id="ARBA00022737"/>
    </source>
</evidence>
<accession>E0NQ82</accession>
<dbReference type="InterPro" id="IPR018077">
    <property type="entry name" value="Glyco_hydro_fam25_subgr"/>
</dbReference>
<proteinExistence type="inferred from homology"/>
<organism evidence="5 6">
    <name type="scientific">Hoylesella marshii DSM 16973 = JCM 13450</name>
    <dbReference type="NCBI Taxonomy" id="862515"/>
    <lineage>
        <taxon>Bacteria</taxon>
        <taxon>Pseudomonadati</taxon>
        <taxon>Bacteroidota</taxon>
        <taxon>Bacteroidia</taxon>
        <taxon>Bacteroidales</taxon>
        <taxon>Prevotellaceae</taxon>
        <taxon>Hoylesella</taxon>
    </lineage>
</organism>
<dbReference type="Pfam" id="PF01183">
    <property type="entry name" value="Glyco_hydro_25"/>
    <property type="match status" value="1"/>
</dbReference>
<reference evidence="5" key="1">
    <citation type="submission" date="2010-07" db="EMBL/GenBank/DDBJ databases">
        <authorList>
            <person name="Muzny D."/>
            <person name="Qin X."/>
            <person name="Deng J."/>
            <person name="Jiang H."/>
            <person name="Liu Y."/>
            <person name="Qu J."/>
            <person name="Song X.-Z."/>
            <person name="Zhang L."/>
            <person name="Thornton R."/>
            <person name="Coyle M."/>
            <person name="Francisco L."/>
            <person name="Jackson L."/>
            <person name="Javaid M."/>
            <person name="Korchina V."/>
            <person name="Kovar C."/>
            <person name="Mata R."/>
            <person name="Mathew T."/>
            <person name="Ngo R."/>
            <person name="Nguyen L."/>
            <person name="Nguyen N."/>
            <person name="Okwuonu G."/>
            <person name="Ongeri F."/>
            <person name="Pham C."/>
            <person name="Simmons D."/>
            <person name="Wilczek-Boney K."/>
            <person name="Hale W."/>
            <person name="Jakkamsetti A."/>
            <person name="Pham P."/>
            <person name="Ruth R."/>
            <person name="San Lucas F."/>
            <person name="Warren J."/>
            <person name="Zhang J."/>
            <person name="Zhao Z."/>
            <person name="Zhou C."/>
            <person name="Zhu D."/>
            <person name="Lee S."/>
            <person name="Bess C."/>
            <person name="Blankenburg K."/>
            <person name="Forbes L."/>
            <person name="Fu Q."/>
            <person name="Gubbala S."/>
            <person name="Hirani K."/>
            <person name="Jayaseelan J.C."/>
            <person name="Lara F."/>
            <person name="Munidasa M."/>
            <person name="Palculict T."/>
            <person name="Patil S."/>
            <person name="Pu L.-L."/>
            <person name="Saada N."/>
            <person name="Tang L."/>
            <person name="Weissenberger G."/>
            <person name="Zhu Y."/>
            <person name="Hemphill L."/>
            <person name="Shang Y."/>
            <person name="Youmans B."/>
            <person name="Ayvaz T."/>
            <person name="Ross M."/>
            <person name="Santibanez J."/>
            <person name="Aqrawi P."/>
            <person name="Gross S."/>
            <person name="Joshi V."/>
            <person name="Fowler G."/>
            <person name="Nazareth L."/>
            <person name="Reid J."/>
            <person name="Worley K."/>
            <person name="Petrosino J."/>
            <person name="Highlander S."/>
            <person name="Gibbs R."/>
        </authorList>
    </citation>
    <scope>NUCLEOTIDE SEQUENCE [LARGE SCALE GENOMIC DNA]</scope>
    <source>
        <strain evidence="5">DSM 16973</strain>
    </source>
</reference>
<evidence type="ECO:0000256" key="4">
    <source>
        <dbReference type="ARBA" id="ARBA00023295"/>
    </source>
</evidence>
<evidence type="ECO:0000313" key="6">
    <source>
        <dbReference type="Proteomes" id="UP000004394"/>
    </source>
</evidence>
<keyword evidence="6" id="KW-1185">Reference proteome</keyword>
<dbReference type="Gene3D" id="3.20.20.80">
    <property type="entry name" value="Glycosidases"/>
    <property type="match status" value="1"/>
</dbReference>
<protein>
    <submittedName>
        <fullName evidence="5">Glycosyl hydrolase family 25</fullName>
    </submittedName>
</protein>
<dbReference type="PROSITE" id="PS51904">
    <property type="entry name" value="GLYCOSYL_HYDROL_F25_2"/>
    <property type="match status" value="1"/>
</dbReference>
<name>E0NQ82_9BACT</name>
<dbReference type="BioCyc" id="PMAR862515-HMP:GMOO-343-MONOMER"/>
<dbReference type="InterPro" id="IPR002053">
    <property type="entry name" value="Glyco_hydro_25"/>
</dbReference>
<keyword evidence="3 5" id="KW-0378">Hydrolase</keyword>
<dbReference type="eggNOG" id="COG3757">
    <property type="taxonomic scope" value="Bacteria"/>
</dbReference>
<evidence type="ECO:0000256" key="3">
    <source>
        <dbReference type="ARBA" id="ARBA00022801"/>
    </source>
</evidence>
<dbReference type="EMBL" id="AEEI01000013">
    <property type="protein sequence ID" value="EFM02728.1"/>
    <property type="molecule type" value="Genomic_DNA"/>
</dbReference>
<dbReference type="AlphaFoldDB" id="E0NQ82"/>
<evidence type="ECO:0000313" key="5">
    <source>
        <dbReference type="EMBL" id="EFM02728.1"/>
    </source>
</evidence>
<dbReference type="GO" id="GO:0016998">
    <property type="term" value="P:cell wall macromolecule catabolic process"/>
    <property type="evidence" value="ECO:0007669"/>
    <property type="project" value="InterPro"/>
</dbReference>
<keyword evidence="4" id="KW-0326">Glycosidase</keyword>
<dbReference type="PANTHER" id="PTHR43215:SF14">
    <property type="entry name" value="RADIAL SPOKE HEAD 1 HOMOLOG"/>
    <property type="match status" value="1"/>
</dbReference>
<dbReference type="GO" id="GO:0009253">
    <property type="term" value="P:peptidoglycan catabolic process"/>
    <property type="evidence" value="ECO:0007669"/>
    <property type="project" value="InterPro"/>
</dbReference>
<dbReference type="SMART" id="SM00641">
    <property type="entry name" value="Glyco_25"/>
    <property type="match status" value="1"/>
</dbReference>
<dbReference type="HOGENOM" id="CLU_670585_0_0_10"/>
<gene>
    <name evidence="5" type="ORF">HMPREF0658_0333</name>
</gene>
<dbReference type="SMART" id="SM00698">
    <property type="entry name" value="MORN"/>
    <property type="match status" value="5"/>
</dbReference>
<dbReference type="Proteomes" id="UP000004394">
    <property type="component" value="Unassembled WGS sequence"/>
</dbReference>
<dbReference type="InterPro" id="IPR003409">
    <property type="entry name" value="MORN"/>
</dbReference>
<comment type="caution">
    <text evidence="5">The sequence shown here is derived from an EMBL/GenBank/DDBJ whole genome shotgun (WGS) entry which is preliminary data.</text>
</comment>
<dbReference type="SUPFAM" id="SSF82185">
    <property type="entry name" value="Histone H3 K4-specific methyltransferase SET7/9 N-terminal domain"/>
    <property type="match status" value="2"/>
</dbReference>
<dbReference type="Gene3D" id="2.20.110.10">
    <property type="entry name" value="Histone H3 K4-specific methyltransferase SET7/9 N-terminal domain"/>
    <property type="match status" value="1"/>
</dbReference>
<evidence type="ECO:0000256" key="1">
    <source>
        <dbReference type="ARBA" id="ARBA00010646"/>
    </source>
</evidence>
<sequence length="422" mass="48468">MIACNSRLTLRNGIYTGETSNHLPEGYGECVYNDGHIYKGFWHEGQPQGYGTIVKGVYTYRGQFLNGQPHGYGTLTTKDSTLYSGEWQHGKRCGFGTVTDPSLRKIAGVWNADTLVNGSRSDSSGIYSGQFSRQLMANGHGVYTIEDEIDYEGHWKNDSRDGFGCSPSLLHRLRAGEWKADRFLGERVKYTSERIYGIDISKYQHGKGRRRYAINWAQIRIIHLGNISKKKVAGRIDFPVSFVYIKSTEGISLRNPYYKSDYRQARTHGFRVGAYHFFSVFSPASAQARYFLKHSYFYKGDFPPVLDVEPTHAQIKRMGGTGELFARLHTWLKIVHNATGTKPILYVSQVFVNRYLPFAPDIKRDYKVWIARYGEYKPDVRLVYWQLCPDGRVRGIHGEVDINVFNGYDDRFQNFLENDRIK</sequence>
<dbReference type="eggNOG" id="COG4642">
    <property type="taxonomic scope" value="Bacteria"/>
</dbReference>
<dbReference type="STRING" id="862515.HMPREF0658_0333"/>
<comment type="similarity">
    <text evidence="1">Belongs to the glycosyl hydrolase 25 family.</text>
</comment>